<reference evidence="2 3" key="1">
    <citation type="submission" date="2019-06" db="EMBL/GenBank/DDBJ databases">
        <title>Genome Sequence of the Brown Rot Fungal Pathogen Monilinia laxa.</title>
        <authorList>
            <person name="De Miccolis Angelini R.M."/>
            <person name="Landi L."/>
            <person name="Abate D."/>
            <person name="Pollastro S."/>
            <person name="Romanazzi G."/>
            <person name="Faretra F."/>
        </authorList>
    </citation>
    <scope>NUCLEOTIDE SEQUENCE [LARGE SCALE GENOMIC DNA]</scope>
    <source>
        <strain evidence="2 3">Mlax316</strain>
    </source>
</reference>
<keyword evidence="3" id="KW-1185">Reference proteome</keyword>
<proteinExistence type="predicted"/>
<organism evidence="2 3">
    <name type="scientific">Monilinia laxa</name>
    <name type="common">Brown rot fungus</name>
    <name type="synonym">Sclerotinia laxa</name>
    <dbReference type="NCBI Taxonomy" id="61186"/>
    <lineage>
        <taxon>Eukaryota</taxon>
        <taxon>Fungi</taxon>
        <taxon>Dikarya</taxon>
        <taxon>Ascomycota</taxon>
        <taxon>Pezizomycotina</taxon>
        <taxon>Leotiomycetes</taxon>
        <taxon>Helotiales</taxon>
        <taxon>Sclerotiniaceae</taxon>
        <taxon>Monilinia</taxon>
    </lineage>
</organism>
<dbReference type="EMBL" id="VIGI01000019">
    <property type="protein sequence ID" value="KAB8290057.1"/>
    <property type="molecule type" value="Genomic_DNA"/>
</dbReference>
<gene>
    <name evidence="2" type="ORF">EYC80_010383</name>
</gene>
<sequence length="171" mass="19302">MCEFREQWNLKPSSDRSEQWMRDQLDILLDDPALSPAGKNCIAAKLWGIFYEMLLVDSVDSNGREKGGARVLDSNQKDGPDIASLAPKSCGLEGGRLEMTGWFDEDQQNCSSQPPLSQQRHPQHKPLRQPQQPQQPQQYQRPRRVGNNRQETFGSGPAVERIEASKGDSRV</sequence>
<evidence type="ECO:0000313" key="2">
    <source>
        <dbReference type="EMBL" id="KAB8290057.1"/>
    </source>
</evidence>
<name>A0A5N6JRL4_MONLA</name>
<feature type="region of interest" description="Disordered" evidence="1">
    <location>
        <begin position="64"/>
        <end position="171"/>
    </location>
</feature>
<protein>
    <submittedName>
        <fullName evidence="2">Uncharacterized protein</fullName>
    </submittedName>
</protein>
<comment type="caution">
    <text evidence="2">The sequence shown here is derived from an EMBL/GenBank/DDBJ whole genome shotgun (WGS) entry which is preliminary data.</text>
</comment>
<feature type="compositionally biased region" description="Low complexity" evidence="1">
    <location>
        <begin position="128"/>
        <end position="140"/>
    </location>
</feature>
<feature type="compositionally biased region" description="Basic and acidic residues" evidence="1">
    <location>
        <begin position="160"/>
        <end position="171"/>
    </location>
</feature>
<dbReference type="OrthoDB" id="10565972at2759"/>
<evidence type="ECO:0000256" key="1">
    <source>
        <dbReference type="SAM" id="MobiDB-lite"/>
    </source>
</evidence>
<feature type="compositionally biased region" description="Polar residues" evidence="1">
    <location>
        <begin position="108"/>
        <end position="117"/>
    </location>
</feature>
<dbReference type="Proteomes" id="UP000326757">
    <property type="component" value="Unassembled WGS sequence"/>
</dbReference>
<evidence type="ECO:0000313" key="3">
    <source>
        <dbReference type="Proteomes" id="UP000326757"/>
    </source>
</evidence>
<accession>A0A5N6JRL4</accession>
<dbReference type="AlphaFoldDB" id="A0A5N6JRL4"/>